<accession>A0A8H4CHU2</accession>
<dbReference type="AlphaFoldDB" id="A0A8H4CHU2"/>
<comment type="caution">
    <text evidence="2">The sequence shown here is derived from an EMBL/GenBank/DDBJ whole genome shotgun (WGS) entry which is preliminary data.</text>
</comment>
<gene>
    <name evidence="2" type="ORF">GCG54_00008410</name>
</gene>
<dbReference type="InterPro" id="IPR025676">
    <property type="entry name" value="Clr5_dom"/>
</dbReference>
<name>A0A8H4CHU2_COLGL</name>
<reference evidence="2" key="2">
    <citation type="submission" date="2020-03" db="EMBL/GenBank/DDBJ databases">
        <authorList>
            <person name="Fu F.-F."/>
            <person name="Chen J."/>
        </authorList>
    </citation>
    <scope>NUCLEOTIDE SEQUENCE</scope>
    <source>
        <strain evidence="2">Lc1</strain>
    </source>
</reference>
<dbReference type="RefSeq" id="XP_045263066.1">
    <property type="nucleotide sequence ID" value="XM_045408376.1"/>
</dbReference>
<evidence type="ECO:0000259" key="1">
    <source>
        <dbReference type="Pfam" id="PF14420"/>
    </source>
</evidence>
<reference evidence="2" key="1">
    <citation type="journal article" date="2020" name="Phytopathology">
        <title>Genome sequence and comparative analysis of Colletotrichum gloeosporioides isolated from Liriodendron leaves.</title>
        <authorList>
            <person name="Fu F.F."/>
            <person name="Hao Z."/>
            <person name="Wang P."/>
            <person name="Lu Y."/>
            <person name="Xue L.J."/>
            <person name="Wei G."/>
            <person name="Tian Y."/>
            <person name="Baishi H."/>
            <person name="Xu H."/>
            <person name="Shi J."/>
            <person name="Cheng T."/>
            <person name="Wang G."/>
            <person name="Yi Y."/>
            <person name="Chen J."/>
        </authorList>
    </citation>
    <scope>NUCLEOTIDE SEQUENCE</scope>
    <source>
        <strain evidence="2">Lc1</strain>
    </source>
</reference>
<dbReference type="EMBL" id="WVTB01000052">
    <property type="protein sequence ID" value="KAF3803907.1"/>
    <property type="molecule type" value="Genomic_DNA"/>
</dbReference>
<dbReference type="Pfam" id="PF14420">
    <property type="entry name" value="Clr5"/>
    <property type="match status" value="1"/>
</dbReference>
<evidence type="ECO:0000313" key="2">
    <source>
        <dbReference type="EMBL" id="KAF3803907.1"/>
    </source>
</evidence>
<feature type="domain" description="Clr5" evidence="1">
    <location>
        <begin position="11"/>
        <end position="62"/>
    </location>
</feature>
<proteinExistence type="predicted"/>
<sequence length="241" mass="27712">MASSSCGKRASDEEWLKHKSNIERMFVEEKKSLVETRQRLENDGLLVTKAQLEYKLKLWGFRRRVPKTKSDAVWQFIGRRVQRRKQQGKETQVTFGKEIIDAAKVCKEIKRHHETTIARFSQPSPMTPEGLEIILNTPAPLPMRFIWPTGLSWSNFEDKFPFTFSAPGLLRNMSNISNDLRCRKEDLYFTNMLRVFAPEHAAGSSVAQLAAEIGSVMPETHENENFGRATRLLQGTADEQR</sequence>
<organism evidence="2 3">
    <name type="scientific">Colletotrichum gloeosporioides</name>
    <name type="common">Anthracnose fungus</name>
    <name type="synonym">Glomerella cingulata</name>
    <dbReference type="NCBI Taxonomy" id="474922"/>
    <lineage>
        <taxon>Eukaryota</taxon>
        <taxon>Fungi</taxon>
        <taxon>Dikarya</taxon>
        <taxon>Ascomycota</taxon>
        <taxon>Pezizomycotina</taxon>
        <taxon>Sordariomycetes</taxon>
        <taxon>Hypocreomycetidae</taxon>
        <taxon>Glomerellales</taxon>
        <taxon>Glomerellaceae</taxon>
        <taxon>Colletotrichum</taxon>
        <taxon>Colletotrichum gloeosporioides species complex</taxon>
    </lineage>
</organism>
<keyword evidence="3" id="KW-1185">Reference proteome</keyword>
<evidence type="ECO:0000313" key="3">
    <source>
        <dbReference type="Proteomes" id="UP000613401"/>
    </source>
</evidence>
<protein>
    <recommendedName>
        <fullName evidence="1">Clr5 domain-containing protein</fullName>
    </recommendedName>
</protein>
<dbReference type="Proteomes" id="UP000613401">
    <property type="component" value="Unassembled WGS sequence"/>
</dbReference>
<dbReference type="GeneID" id="69015551"/>